<dbReference type="InterPro" id="IPR001810">
    <property type="entry name" value="F-box_dom"/>
</dbReference>
<dbReference type="Pfam" id="PF12937">
    <property type="entry name" value="F-box-like"/>
    <property type="match status" value="1"/>
</dbReference>
<evidence type="ECO:0000313" key="3">
    <source>
        <dbReference type="Proteomes" id="UP000054248"/>
    </source>
</evidence>
<sequence>MAIGEDSINGLPTELLCEIFYLTIDSRDPPGDRCRLSLVCRLWRECIEGSALLWTDISARNARTYVRQALERSRGATINLNYSVHGNPKMTLEAFLVEAAPHTARWRSKIRDFGTDHA</sequence>
<dbReference type="SUPFAM" id="SSF81383">
    <property type="entry name" value="F-box domain"/>
    <property type="match status" value="1"/>
</dbReference>
<dbReference type="InterPro" id="IPR036047">
    <property type="entry name" value="F-box-like_dom_sf"/>
</dbReference>
<dbReference type="EMBL" id="KN822944">
    <property type="protein sequence ID" value="KIO34229.1"/>
    <property type="molecule type" value="Genomic_DNA"/>
</dbReference>
<organism evidence="2 3">
    <name type="scientific">Tulasnella calospora MUT 4182</name>
    <dbReference type="NCBI Taxonomy" id="1051891"/>
    <lineage>
        <taxon>Eukaryota</taxon>
        <taxon>Fungi</taxon>
        <taxon>Dikarya</taxon>
        <taxon>Basidiomycota</taxon>
        <taxon>Agaricomycotina</taxon>
        <taxon>Agaricomycetes</taxon>
        <taxon>Cantharellales</taxon>
        <taxon>Tulasnellaceae</taxon>
        <taxon>Tulasnella</taxon>
    </lineage>
</organism>
<dbReference type="OrthoDB" id="3365698at2759"/>
<dbReference type="HOGENOM" id="CLU_2074872_0_0_1"/>
<gene>
    <name evidence="2" type="ORF">M407DRAFT_17131</name>
</gene>
<dbReference type="Proteomes" id="UP000054248">
    <property type="component" value="Unassembled WGS sequence"/>
</dbReference>
<reference evidence="2 3" key="1">
    <citation type="submission" date="2014-04" db="EMBL/GenBank/DDBJ databases">
        <authorList>
            <consortium name="DOE Joint Genome Institute"/>
            <person name="Kuo A."/>
            <person name="Girlanda M."/>
            <person name="Perotto S."/>
            <person name="Kohler A."/>
            <person name="Nagy L.G."/>
            <person name="Floudas D."/>
            <person name="Copeland A."/>
            <person name="Barry K.W."/>
            <person name="Cichocki N."/>
            <person name="Veneault-Fourrey C."/>
            <person name="LaButti K."/>
            <person name="Lindquist E.A."/>
            <person name="Lipzen A."/>
            <person name="Lundell T."/>
            <person name="Morin E."/>
            <person name="Murat C."/>
            <person name="Sun H."/>
            <person name="Tunlid A."/>
            <person name="Henrissat B."/>
            <person name="Grigoriev I.V."/>
            <person name="Hibbett D.S."/>
            <person name="Martin F."/>
            <person name="Nordberg H.P."/>
            <person name="Cantor M.N."/>
            <person name="Hua S.X."/>
        </authorList>
    </citation>
    <scope>NUCLEOTIDE SEQUENCE [LARGE SCALE GENOMIC DNA]</scope>
    <source>
        <strain evidence="2 3">MUT 4182</strain>
    </source>
</reference>
<reference evidence="3" key="2">
    <citation type="submission" date="2015-01" db="EMBL/GenBank/DDBJ databases">
        <title>Evolutionary Origins and Diversification of the Mycorrhizal Mutualists.</title>
        <authorList>
            <consortium name="DOE Joint Genome Institute"/>
            <consortium name="Mycorrhizal Genomics Consortium"/>
            <person name="Kohler A."/>
            <person name="Kuo A."/>
            <person name="Nagy L.G."/>
            <person name="Floudas D."/>
            <person name="Copeland A."/>
            <person name="Barry K.W."/>
            <person name="Cichocki N."/>
            <person name="Veneault-Fourrey C."/>
            <person name="LaButti K."/>
            <person name="Lindquist E.A."/>
            <person name="Lipzen A."/>
            <person name="Lundell T."/>
            <person name="Morin E."/>
            <person name="Murat C."/>
            <person name="Riley R."/>
            <person name="Ohm R."/>
            <person name="Sun H."/>
            <person name="Tunlid A."/>
            <person name="Henrissat B."/>
            <person name="Grigoriev I.V."/>
            <person name="Hibbett D.S."/>
            <person name="Martin F."/>
        </authorList>
    </citation>
    <scope>NUCLEOTIDE SEQUENCE [LARGE SCALE GENOMIC DNA]</scope>
    <source>
        <strain evidence="3">MUT 4182</strain>
    </source>
</reference>
<dbReference type="AlphaFoldDB" id="A0A0C3QYB8"/>
<proteinExistence type="predicted"/>
<dbReference type="Gene3D" id="1.20.1280.50">
    <property type="match status" value="1"/>
</dbReference>
<accession>A0A0C3QYB8</accession>
<keyword evidence="3" id="KW-1185">Reference proteome</keyword>
<evidence type="ECO:0000259" key="1">
    <source>
        <dbReference type="Pfam" id="PF12937"/>
    </source>
</evidence>
<evidence type="ECO:0000313" key="2">
    <source>
        <dbReference type="EMBL" id="KIO34229.1"/>
    </source>
</evidence>
<name>A0A0C3QYB8_9AGAM</name>
<feature type="domain" description="F-box" evidence="1">
    <location>
        <begin position="8"/>
        <end position="58"/>
    </location>
</feature>
<protein>
    <recommendedName>
        <fullName evidence="1">F-box domain-containing protein</fullName>
    </recommendedName>
</protein>